<comment type="caution">
    <text evidence="2">The sequence shown here is derived from an EMBL/GenBank/DDBJ whole genome shotgun (WGS) entry which is preliminary data.</text>
</comment>
<evidence type="ECO:0000313" key="2">
    <source>
        <dbReference type="EMBL" id="EYC18710.1"/>
    </source>
</evidence>
<accession>A0A016UU47</accession>
<dbReference type="EMBL" id="JARK01001362">
    <property type="protein sequence ID" value="EYC18710.1"/>
    <property type="molecule type" value="Genomic_DNA"/>
</dbReference>
<dbReference type="Proteomes" id="UP000024635">
    <property type="component" value="Unassembled WGS sequence"/>
</dbReference>
<protein>
    <submittedName>
        <fullName evidence="2">Uncharacterized protein</fullName>
    </submittedName>
</protein>
<feature type="compositionally biased region" description="Basic residues" evidence="1">
    <location>
        <begin position="85"/>
        <end position="96"/>
    </location>
</feature>
<keyword evidence="3" id="KW-1185">Reference proteome</keyword>
<reference evidence="3" key="1">
    <citation type="journal article" date="2015" name="Nat. Genet.">
        <title>The genome and transcriptome of the zoonotic hookworm Ancylostoma ceylanicum identify infection-specific gene families.</title>
        <authorList>
            <person name="Schwarz E.M."/>
            <person name="Hu Y."/>
            <person name="Antoshechkin I."/>
            <person name="Miller M.M."/>
            <person name="Sternberg P.W."/>
            <person name="Aroian R.V."/>
        </authorList>
    </citation>
    <scope>NUCLEOTIDE SEQUENCE</scope>
    <source>
        <strain evidence="3">HY135</strain>
    </source>
</reference>
<proteinExistence type="predicted"/>
<dbReference type="AlphaFoldDB" id="A0A016UU47"/>
<sequence>MLYGAETWVLTKGAELKLASAQRRMERSMIVVRLLDEKSNTCLRGVTKIKDVITSAAERKQAYGWKLARSTNVKWSQELMERRPPSKRSVFRPKTR</sequence>
<organism evidence="2 3">
    <name type="scientific">Ancylostoma ceylanicum</name>
    <dbReference type="NCBI Taxonomy" id="53326"/>
    <lineage>
        <taxon>Eukaryota</taxon>
        <taxon>Metazoa</taxon>
        <taxon>Ecdysozoa</taxon>
        <taxon>Nematoda</taxon>
        <taxon>Chromadorea</taxon>
        <taxon>Rhabditida</taxon>
        <taxon>Rhabditina</taxon>
        <taxon>Rhabditomorpha</taxon>
        <taxon>Strongyloidea</taxon>
        <taxon>Ancylostomatidae</taxon>
        <taxon>Ancylostomatinae</taxon>
        <taxon>Ancylostoma</taxon>
    </lineage>
</organism>
<name>A0A016UU47_9BILA</name>
<evidence type="ECO:0000313" key="3">
    <source>
        <dbReference type="Proteomes" id="UP000024635"/>
    </source>
</evidence>
<feature type="region of interest" description="Disordered" evidence="1">
    <location>
        <begin position="77"/>
        <end position="96"/>
    </location>
</feature>
<dbReference type="OrthoDB" id="5848624at2759"/>
<evidence type="ECO:0000256" key="1">
    <source>
        <dbReference type="SAM" id="MobiDB-lite"/>
    </source>
</evidence>
<gene>
    <name evidence="2" type="primary">Acey_s0026.g1321</name>
    <name evidence="2" type="ORF">Y032_0026g1321</name>
</gene>